<name>A0A6V8HLV5_TALPI</name>
<organism evidence="2 3">
    <name type="scientific">Talaromyces pinophilus</name>
    <name type="common">Penicillium pinophilum</name>
    <dbReference type="NCBI Taxonomy" id="128442"/>
    <lineage>
        <taxon>Eukaryota</taxon>
        <taxon>Fungi</taxon>
        <taxon>Dikarya</taxon>
        <taxon>Ascomycota</taxon>
        <taxon>Pezizomycotina</taxon>
        <taxon>Eurotiomycetes</taxon>
        <taxon>Eurotiomycetidae</taxon>
        <taxon>Eurotiales</taxon>
        <taxon>Trichocomaceae</taxon>
        <taxon>Talaromyces</taxon>
        <taxon>Talaromyces sect. Talaromyces</taxon>
    </lineage>
</organism>
<comment type="caution">
    <text evidence="2">The sequence shown here is derived from an EMBL/GenBank/DDBJ whole genome shotgun (WGS) entry which is preliminary data.</text>
</comment>
<proteinExistence type="predicted"/>
<dbReference type="Proteomes" id="UP000053095">
    <property type="component" value="Unassembled WGS sequence"/>
</dbReference>
<keyword evidence="3" id="KW-1185">Reference proteome</keyword>
<sequence length="373" mass="40307">MTRKYGFASPMFPVYPSSTSPAEPHLWEGGMPSADMGFYDPLDAIYGHVTSPAMVPYLPSPSEEPTTSFNIQSNPSTVAGACNCVNRLDSSQRQLSTLDSDLTLWRFDPTMELVTASLSSCHIFLSCAACPKMGGGSLWLLVSVLDRSFDILNHLVVHRANWNDHQVWSGSQQQQYHIVPYNYALVLQDCILEQSVATSYQIVRALRDAFDTETRLGGGVLGDISMHNDGLSSSSSSSSSSGSPSPASIETPTQDFILKTEQIRNPECSALKNGKAKSGNALCSNEINFLVQAIHRYDTLIGNMQAVVARNTAAATALAHPSSWPIGMSDTATNQCGAGVAPYQPATTMDRLPQQPHPDHASRFPSYNVIGLS</sequence>
<reference evidence="3" key="1">
    <citation type="journal article" date="2015" name="Genome Announc.">
        <title>Draft genome sequence of Talaromyces cellulolyticus strain Y-94, a source of lignocellulosic biomass-degrading enzymes.</title>
        <authorList>
            <person name="Fujii T."/>
            <person name="Koike H."/>
            <person name="Sawayama S."/>
            <person name="Yano S."/>
            <person name="Inoue H."/>
        </authorList>
    </citation>
    <scope>NUCLEOTIDE SEQUENCE [LARGE SCALE GENOMIC DNA]</scope>
    <source>
        <strain evidence="3">Y-94</strain>
    </source>
</reference>
<feature type="region of interest" description="Disordered" evidence="1">
    <location>
        <begin position="229"/>
        <end position="251"/>
    </location>
</feature>
<protein>
    <submittedName>
        <fullName evidence="2">C6 finger domain protein</fullName>
    </submittedName>
</protein>
<feature type="region of interest" description="Disordered" evidence="1">
    <location>
        <begin position="352"/>
        <end position="373"/>
    </location>
</feature>
<evidence type="ECO:0000256" key="1">
    <source>
        <dbReference type="SAM" id="MobiDB-lite"/>
    </source>
</evidence>
<feature type="compositionally biased region" description="Low complexity" evidence="1">
    <location>
        <begin position="232"/>
        <end position="248"/>
    </location>
</feature>
<dbReference type="AlphaFoldDB" id="A0A6V8HLV5"/>
<accession>A0A6V8HLV5</accession>
<evidence type="ECO:0000313" key="2">
    <source>
        <dbReference type="EMBL" id="GAM39594.1"/>
    </source>
</evidence>
<dbReference type="EMBL" id="DF933830">
    <property type="protein sequence ID" value="GAM39594.1"/>
    <property type="molecule type" value="Genomic_DNA"/>
</dbReference>
<evidence type="ECO:0000313" key="3">
    <source>
        <dbReference type="Proteomes" id="UP000053095"/>
    </source>
</evidence>
<gene>
    <name evidence="2" type="ORF">TCE0_034r11274</name>
</gene>